<comment type="caution">
    <text evidence="2">The sequence shown here is derived from an EMBL/GenBank/DDBJ whole genome shotgun (WGS) entry which is preliminary data.</text>
</comment>
<gene>
    <name evidence="2" type="ORF">EII10_05510</name>
</gene>
<feature type="compositionally biased region" description="Basic and acidic residues" evidence="1">
    <location>
        <begin position="15"/>
        <end position="24"/>
    </location>
</feature>
<dbReference type="RefSeq" id="WP_124933489.1">
    <property type="nucleotide sequence ID" value="NZ_RQZC01000005.1"/>
</dbReference>
<organism evidence="2 3">
    <name type="scientific">Actinomyces bowdenii</name>
    <dbReference type="NCBI Taxonomy" id="131109"/>
    <lineage>
        <taxon>Bacteria</taxon>
        <taxon>Bacillati</taxon>
        <taxon>Actinomycetota</taxon>
        <taxon>Actinomycetes</taxon>
        <taxon>Actinomycetales</taxon>
        <taxon>Actinomycetaceae</taxon>
        <taxon>Actinomyces</taxon>
    </lineage>
</organism>
<dbReference type="EMBL" id="RQZC01000005">
    <property type="protein sequence ID" value="RRD29755.1"/>
    <property type="molecule type" value="Genomic_DNA"/>
</dbReference>
<feature type="region of interest" description="Disordered" evidence="1">
    <location>
        <begin position="15"/>
        <end position="36"/>
    </location>
</feature>
<reference evidence="2 3" key="1">
    <citation type="submission" date="2018-11" db="EMBL/GenBank/DDBJ databases">
        <title>Genomes From Bacteria Associated with the Canine Oral Cavity: a Test Case for Automated Genome-Based Taxonomic Assignment.</title>
        <authorList>
            <person name="Coil D.A."/>
            <person name="Jospin G."/>
            <person name="Darling A.E."/>
            <person name="Wallis C."/>
            <person name="Davis I.J."/>
            <person name="Harris S."/>
            <person name="Eisen J.A."/>
            <person name="Holcombe L.J."/>
            <person name="O'Flynn C."/>
        </authorList>
    </citation>
    <scope>NUCLEOTIDE SEQUENCE [LARGE SCALE GENOMIC DNA]</scope>
    <source>
        <strain evidence="2 3">OH5050</strain>
    </source>
</reference>
<dbReference type="OrthoDB" id="3260501at2"/>
<name>A0A3P1V8Q7_9ACTO</name>
<evidence type="ECO:0000256" key="1">
    <source>
        <dbReference type="SAM" id="MobiDB-lite"/>
    </source>
</evidence>
<keyword evidence="3" id="KW-1185">Reference proteome</keyword>
<proteinExistence type="predicted"/>
<dbReference type="AlphaFoldDB" id="A0A3P1V8Q7"/>
<accession>A0A3P1V8Q7</accession>
<evidence type="ECO:0000313" key="2">
    <source>
        <dbReference type="EMBL" id="RRD29755.1"/>
    </source>
</evidence>
<evidence type="ECO:0000313" key="3">
    <source>
        <dbReference type="Proteomes" id="UP000271272"/>
    </source>
</evidence>
<sequence>MRVFPVRSAARVRPGADAELRLDPRPATQPAPGRPLRRAERTFNVLAIGVGDQRCAAHPAMDALMEAAQTLRMLGVDVRIRTSATIAEGSWQELLGWARVLVIVSGGQDGEAGPSAMDLAMGVSQDVIVCDPQVAQRTVLRMKGERRIDVLDRVDATSIALCWLETGAGDRPEPHGQ</sequence>
<protein>
    <submittedName>
        <fullName evidence="2">Uncharacterized protein</fullName>
    </submittedName>
</protein>
<dbReference type="Proteomes" id="UP000271272">
    <property type="component" value="Unassembled WGS sequence"/>
</dbReference>